<organism evidence="1 2">
    <name type="scientific">Wuchereria bancrofti</name>
    <dbReference type="NCBI Taxonomy" id="6293"/>
    <lineage>
        <taxon>Eukaryota</taxon>
        <taxon>Metazoa</taxon>
        <taxon>Ecdysozoa</taxon>
        <taxon>Nematoda</taxon>
        <taxon>Chromadorea</taxon>
        <taxon>Rhabditida</taxon>
        <taxon>Spirurina</taxon>
        <taxon>Spiruromorpha</taxon>
        <taxon>Filarioidea</taxon>
        <taxon>Onchocercidae</taxon>
        <taxon>Wuchereria</taxon>
    </lineage>
</organism>
<dbReference type="Proteomes" id="UP000004810">
    <property type="component" value="Unassembled WGS sequence"/>
</dbReference>
<evidence type="ECO:0000313" key="2">
    <source>
        <dbReference type="Proteomes" id="UP000004810"/>
    </source>
</evidence>
<protein>
    <submittedName>
        <fullName evidence="1">Uncharacterized protein</fullName>
    </submittedName>
</protein>
<feature type="non-terminal residue" evidence="1">
    <location>
        <position position="1"/>
    </location>
</feature>
<evidence type="ECO:0000313" key="1">
    <source>
        <dbReference type="EMBL" id="EJW71981.1"/>
    </source>
</evidence>
<reference evidence="2" key="1">
    <citation type="submission" date="2012-08" db="EMBL/GenBank/DDBJ databases">
        <title>The Genome Sequence of Wuchereria bancrofti.</title>
        <authorList>
            <person name="Nutman T.B."/>
            <person name="Fink D.L."/>
            <person name="Russ C."/>
            <person name="Young S."/>
            <person name="Zeng Q."/>
            <person name="Koehrsen M."/>
            <person name="Alvarado L."/>
            <person name="Berlin A."/>
            <person name="Chapman S.B."/>
            <person name="Chen Z."/>
            <person name="Freedman E."/>
            <person name="Gellesch M."/>
            <person name="Goldberg J."/>
            <person name="Griggs A."/>
            <person name="Gujja S."/>
            <person name="Heilman E.R."/>
            <person name="Heiman D."/>
            <person name="Hepburn T."/>
            <person name="Howarth C."/>
            <person name="Jen D."/>
            <person name="Larson L."/>
            <person name="Lewis B."/>
            <person name="Mehta T."/>
            <person name="Park D."/>
            <person name="Pearson M."/>
            <person name="Roberts A."/>
            <person name="Saif S."/>
            <person name="Shea T."/>
            <person name="Shenoy N."/>
            <person name="Sisk P."/>
            <person name="Stolte C."/>
            <person name="Sykes S."/>
            <person name="Walk T."/>
            <person name="White J."/>
            <person name="Yandava C."/>
            <person name="Haas B."/>
            <person name="Henn M.R."/>
            <person name="Nusbaum C."/>
            <person name="Birren B."/>
        </authorList>
    </citation>
    <scope>NUCLEOTIDE SEQUENCE [LARGE SCALE GENOMIC DNA]</scope>
    <source>
        <strain evidence="2">NA</strain>
    </source>
</reference>
<comment type="caution">
    <text evidence="1">The sequence shown here is derived from an EMBL/GenBank/DDBJ whole genome shotgun (WGS) entry which is preliminary data.</text>
</comment>
<gene>
    <name evidence="1" type="ORF">WUBG_17110</name>
</gene>
<accession>J9DQZ1</accession>
<name>J9DQZ1_WUCBA</name>
<proteinExistence type="predicted"/>
<dbReference type="EMBL" id="ADBV01017238">
    <property type="protein sequence ID" value="EJW71981.1"/>
    <property type="molecule type" value="Genomic_DNA"/>
</dbReference>
<sequence length="56" mass="6235">RSRSAAELGTFLDTANNLRRSTSLHKGASKCVGHIRIQYPTARHIRKRVPLSFTAS</sequence>
<dbReference type="AlphaFoldDB" id="J9DQZ1"/>